<name>A0A1X6YM85_9RHOB</name>
<organism evidence="2 3">
    <name type="scientific">Roseovarius albus</name>
    <dbReference type="NCBI Taxonomy" id="1247867"/>
    <lineage>
        <taxon>Bacteria</taxon>
        <taxon>Pseudomonadati</taxon>
        <taxon>Pseudomonadota</taxon>
        <taxon>Alphaproteobacteria</taxon>
        <taxon>Rhodobacterales</taxon>
        <taxon>Roseobacteraceae</taxon>
        <taxon>Roseovarius</taxon>
    </lineage>
</organism>
<keyword evidence="1" id="KW-1133">Transmembrane helix</keyword>
<protein>
    <recommendedName>
        <fullName evidence="4">PH domain-containing protein</fullName>
    </recommendedName>
</protein>
<keyword evidence="3" id="KW-1185">Reference proteome</keyword>
<evidence type="ECO:0000313" key="2">
    <source>
        <dbReference type="EMBL" id="SLN25077.1"/>
    </source>
</evidence>
<dbReference type="AlphaFoldDB" id="A0A1X6YM85"/>
<keyword evidence="1" id="KW-0812">Transmembrane</keyword>
<proteinExistence type="predicted"/>
<gene>
    <name evidence="2" type="ORF">ROA7450_01039</name>
</gene>
<sequence>MNIQSFNYSPNKFFALTSLAFGITAFAMSAYALWTGDLVVGSKHFKNLTRDQSWYVLWFLALVGALFFWFGSWITYLAFSVSRYIEVFDDRIILPKSALSLKTLEIPFQSISKFEAHSTQWSESLFIHYGSKKAAVISLAFGTSEFESFKFAFEQNLLRFRHG</sequence>
<keyword evidence="1" id="KW-0472">Membrane</keyword>
<evidence type="ECO:0008006" key="4">
    <source>
        <dbReference type="Google" id="ProtNLM"/>
    </source>
</evidence>
<reference evidence="2 3" key="1">
    <citation type="submission" date="2017-03" db="EMBL/GenBank/DDBJ databases">
        <authorList>
            <person name="Afonso C.L."/>
            <person name="Miller P.J."/>
            <person name="Scott M.A."/>
            <person name="Spackman E."/>
            <person name="Goraichik I."/>
            <person name="Dimitrov K.M."/>
            <person name="Suarez D.L."/>
            <person name="Swayne D.E."/>
        </authorList>
    </citation>
    <scope>NUCLEOTIDE SEQUENCE [LARGE SCALE GENOMIC DNA]</scope>
    <source>
        <strain evidence="2 3">CECT 7450</strain>
    </source>
</reference>
<dbReference type="Proteomes" id="UP000193061">
    <property type="component" value="Unassembled WGS sequence"/>
</dbReference>
<accession>A0A1X6YM85</accession>
<dbReference type="EMBL" id="FWFX01000002">
    <property type="protein sequence ID" value="SLN25077.1"/>
    <property type="molecule type" value="Genomic_DNA"/>
</dbReference>
<evidence type="ECO:0000313" key="3">
    <source>
        <dbReference type="Proteomes" id="UP000193061"/>
    </source>
</evidence>
<evidence type="ECO:0000256" key="1">
    <source>
        <dbReference type="SAM" id="Phobius"/>
    </source>
</evidence>
<feature type="transmembrane region" description="Helical" evidence="1">
    <location>
        <begin position="54"/>
        <end position="79"/>
    </location>
</feature>
<feature type="transmembrane region" description="Helical" evidence="1">
    <location>
        <begin position="12"/>
        <end position="34"/>
    </location>
</feature>